<evidence type="ECO:0000313" key="3">
    <source>
        <dbReference type="Proteomes" id="UP001305414"/>
    </source>
</evidence>
<proteinExistence type="predicted"/>
<evidence type="ECO:0000256" key="1">
    <source>
        <dbReference type="SAM" id="MobiDB-lite"/>
    </source>
</evidence>
<feature type="compositionally biased region" description="Basic and acidic residues" evidence="1">
    <location>
        <begin position="195"/>
        <end position="204"/>
    </location>
</feature>
<comment type="caution">
    <text evidence="2">The sequence shown here is derived from an EMBL/GenBank/DDBJ whole genome shotgun (WGS) entry which is preliminary data.</text>
</comment>
<keyword evidence="3" id="KW-1185">Reference proteome</keyword>
<sequence>MSIVPREGVLRKLYQDAVDSIEYKSSAFWQIWLQRAFWEDNFIVVCEFPPDNSLRRVDIVVREYNQDHNTLTSIVYTESKKPNGSRREVEEQAADAARLAIEHDNLAGVYAMTTVGTRFRIWYMSAEAQVLEPLDETDEYIDADSEYASRIWGTIEFIKGEPPLRIAPVLPSQALLAAQQGPSIAPQGGVEDHDDESRTAETEERAPALVHVTKRVHTFGPNEFLFKDSRGKTRTTTKADWTMQTHNGNNVWVYQGSKMTYYTNQQIG</sequence>
<organism evidence="2 3">
    <name type="scientific">Xylaria bambusicola</name>
    <dbReference type="NCBI Taxonomy" id="326684"/>
    <lineage>
        <taxon>Eukaryota</taxon>
        <taxon>Fungi</taxon>
        <taxon>Dikarya</taxon>
        <taxon>Ascomycota</taxon>
        <taxon>Pezizomycotina</taxon>
        <taxon>Sordariomycetes</taxon>
        <taxon>Xylariomycetidae</taxon>
        <taxon>Xylariales</taxon>
        <taxon>Xylariaceae</taxon>
        <taxon>Xylaria</taxon>
    </lineage>
</organism>
<accession>A0AAN7UNU6</accession>
<gene>
    <name evidence="2" type="ORF">RRF57_004829</name>
</gene>
<name>A0AAN7UNU6_9PEZI</name>
<feature type="region of interest" description="Disordered" evidence="1">
    <location>
        <begin position="182"/>
        <end position="204"/>
    </location>
</feature>
<dbReference type="AlphaFoldDB" id="A0AAN7UNU6"/>
<dbReference type="Proteomes" id="UP001305414">
    <property type="component" value="Unassembled WGS sequence"/>
</dbReference>
<evidence type="ECO:0000313" key="2">
    <source>
        <dbReference type="EMBL" id="KAK5629114.1"/>
    </source>
</evidence>
<reference evidence="2 3" key="1">
    <citation type="submission" date="2023-10" db="EMBL/GenBank/DDBJ databases">
        <title>Draft genome sequence of Xylaria bambusicola isolate GMP-LS, the root and basal stem rot pathogen of sugarcane in Indonesia.</title>
        <authorList>
            <person name="Selvaraj P."/>
            <person name="Muralishankar V."/>
            <person name="Muruganantham S."/>
            <person name="Sp S."/>
            <person name="Haryani S."/>
            <person name="Lau K.J.X."/>
            <person name="Naqvi N.I."/>
        </authorList>
    </citation>
    <scope>NUCLEOTIDE SEQUENCE [LARGE SCALE GENOMIC DNA]</scope>
    <source>
        <strain evidence="2">GMP-LS</strain>
    </source>
</reference>
<protein>
    <submittedName>
        <fullName evidence="2">Uncharacterized protein</fullName>
    </submittedName>
</protein>
<dbReference type="EMBL" id="JAWHQM010000010">
    <property type="protein sequence ID" value="KAK5629114.1"/>
    <property type="molecule type" value="Genomic_DNA"/>
</dbReference>